<feature type="region of interest" description="Disordered" evidence="1">
    <location>
        <begin position="27"/>
        <end position="47"/>
    </location>
</feature>
<dbReference type="Proteomes" id="UP001058974">
    <property type="component" value="Chromosome 4"/>
</dbReference>
<dbReference type="EMBL" id="JAMSHJ010000004">
    <property type="protein sequence ID" value="KAI5420494.1"/>
    <property type="molecule type" value="Genomic_DNA"/>
</dbReference>
<protein>
    <submittedName>
        <fullName evidence="2">Uncharacterized protein</fullName>
    </submittedName>
</protein>
<evidence type="ECO:0000256" key="1">
    <source>
        <dbReference type="SAM" id="MobiDB-lite"/>
    </source>
</evidence>
<name>A0A9D4XGB8_PEA</name>
<gene>
    <name evidence="2" type="ORF">KIW84_044334</name>
</gene>
<organism evidence="2 3">
    <name type="scientific">Pisum sativum</name>
    <name type="common">Garden pea</name>
    <name type="synonym">Lathyrus oleraceus</name>
    <dbReference type="NCBI Taxonomy" id="3888"/>
    <lineage>
        <taxon>Eukaryota</taxon>
        <taxon>Viridiplantae</taxon>
        <taxon>Streptophyta</taxon>
        <taxon>Embryophyta</taxon>
        <taxon>Tracheophyta</taxon>
        <taxon>Spermatophyta</taxon>
        <taxon>Magnoliopsida</taxon>
        <taxon>eudicotyledons</taxon>
        <taxon>Gunneridae</taxon>
        <taxon>Pentapetalae</taxon>
        <taxon>rosids</taxon>
        <taxon>fabids</taxon>
        <taxon>Fabales</taxon>
        <taxon>Fabaceae</taxon>
        <taxon>Papilionoideae</taxon>
        <taxon>50 kb inversion clade</taxon>
        <taxon>NPAAA clade</taxon>
        <taxon>Hologalegina</taxon>
        <taxon>IRL clade</taxon>
        <taxon>Fabeae</taxon>
        <taxon>Lathyrus</taxon>
    </lineage>
</organism>
<keyword evidence="3" id="KW-1185">Reference proteome</keyword>
<sequence length="166" mass="18297">MKIEDREFKQLRGKEIALVKVAWGGPAEKRQKVRKGQRGRAREQGLKKEKLEAKRIAGLTQGQKVNEEDIDIGSSAVDNVGGVGGFTRSGRLFAPSTLRANTDAEAAVKAKGKQMAAEEVTTEEDPPKTAFEKEVDEFMRIIKKSDYKSSLVESTEYGLYSTGDNC</sequence>
<comment type="caution">
    <text evidence="2">The sequence shown here is derived from an EMBL/GenBank/DDBJ whole genome shotgun (WGS) entry which is preliminary data.</text>
</comment>
<reference evidence="2 3" key="1">
    <citation type="journal article" date="2022" name="Nat. Genet.">
        <title>Improved pea reference genome and pan-genome highlight genomic features and evolutionary characteristics.</title>
        <authorList>
            <person name="Yang T."/>
            <person name="Liu R."/>
            <person name="Luo Y."/>
            <person name="Hu S."/>
            <person name="Wang D."/>
            <person name="Wang C."/>
            <person name="Pandey M.K."/>
            <person name="Ge S."/>
            <person name="Xu Q."/>
            <person name="Li N."/>
            <person name="Li G."/>
            <person name="Huang Y."/>
            <person name="Saxena R.K."/>
            <person name="Ji Y."/>
            <person name="Li M."/>
            <person name="Yan X."/>
            <person name="He Y."/>
            <person name="Liu Y."/>
            <person name="Wang X."/>
            <person name="Xiang C."/>
            <person name="Varshney R.K."/>
            <person name="Ding H."/>
            <person name="Gao S."/>
            <person name="Zong X."/>
        </authorList>
    </citation>
    <scope>NUCLEOTIDE SEQUENCE [LARGE SCALE GENOMIC DNA]</scope>
    <source>
        <strain evidence="2 3">cv. Zhongwan 6</strain>
    </source>
</reference>
<evidence type="ECO:0000313" key="3">
    <source>
        <dbReference type="Proteomes" id="UP001058974"/>
    </source>
</evidence>
<dbReference type="Gramene" id="Psat04G0433400-T1">
    <property type="protein sequence ID" value="KAI5420494.1"/>
    <property type="gene ID" value="KIW84_044334"/>
</dbReference>
<proteinExistence type="predicted"/>
<evidence type="ECO:0000313" key="2">
    <source>
        <dbReference type="EMBL" id="KAI5420494.1"/>
    </source>
</evidence>
<dbReference type="AlphaFoldDB" id="A0A9D4XGB8"/>
<accession>A0A9D4XGB8</accession>